<sequence>MSECWAAASEIRDSALHLLAGNGTSNLRSVDLEDNNLYDLAAVLRTMTELRHLVALHLKGNPCSTCHGYKGASLQMLPHLEYLDNVEVWSVDRELPPDYNALDHVTSGTLLFQCFRLMGLPQPLPEKMGNKVTRTA</sequence>
<accession>A0ABN7NWP6</accession>
<keyword evidence="2" id="KW-1185">Reference proteome</keyword>
<proteinExistence type="predicted"/>
<comment type="caution">
    <text evidence="1">The sequence shown here is derived from an EMBL/GenBank/DDBJ whole genome shotgun (WGS) entry which is preliminary data.</text>
</comment>
<dbReference type="EMBL" id="CAJPIN010008707">
    <property type="protein sequence ID" value="CAG2059100.1"/>
    <property type="molecule type" value="Genomic_DNA"/>
</dbReference>
<reference evidence="1" key="1">
    <citation type="submission" date="2021-03" db="EMBL/GenBank/DDBJ databases">
        <authorList>
            <person name="Tran Van P."/>
        </authorList>
    </citation>
    <scope>NUCLEOTIDE SEQUENCE</scope>
</reference>
<dbReference type="Gene3D" id="3.80.10.10">
    <property type="entry name" value="Ribonuclease Inhibitor"/>
    <property type="match status" value="1"/>
</dbReference>
<protein>
    <submittedName>
        <fullName evidence="1">Uncharacterized protein</fullName>
    </submittedName>
</protein>
<dbReference type="SUPFAM" id="SSF52058">
    <property type="entry name" value="L domain-like"/>
    <property type="match status" value="1"/>
</dbReference>
<dbReference type="Proteomes" id="UP001153148">
    <property type="component" value="Unassembled WGS sequence"/>
</dbReference>
<evidence type="ECO:0000313" key="1">
    <source>
        <dbReference type="EMBL" id="CAG2059100.1"/>
    </source>
</evidence>
<dbReference type="InterPro" id="IPR032675">
    <property type="entry name" value="LRR_dom_sf"/>
</dbReference>
<evidence type="ECO:0000313" key="2">
    <source>
        <dbReference type="Proteomes" id="UP001153148"/>
    </source>
</evidence>
<organism evidence="1 2">
    <name type="scientific">Timema podura</name>
    <name type="common">Walking stick</name>
    <dbReference type="NCBI Taxonomy" id="61482"/>
    <lineage>
        <taxon>Eukaryota</taxon>
        <taxon>Metazoa</taxon>
        <taxon>Ecdysozoa</taxon>
        <taxon>Arthropoda</taxon>
        <taxon>Hexapoda</taxon>
        <taxon>Insecta</taxon>
        <taxon>Pterygota</taxon>
        <taxon>Neoptera</taxon>
        <taxon>Polyneoptera</taxon>
        <taxon>Phasmatodea</taxon>
        <taxon>Timematodea</taxon>
        <taxon>Timematoidea</taxon>
        <taxon>Timematidae</taxon>
        <taxon>Timema</taxon>
    </lineage>
</organism>
<gene>
    <name evidence="1" type="ORF">TPAB3V08_LOCUS6066</name>
</gene>
<name>A0ABN7NWP6_TIMPD</name>